<protein>
    <submittedName>
        <fullName evidence="2">Uncharacterized protein</fullName>
    </submittedName>
</protein>
<comment type="caution">
    <text evidence="2">The sequence shown here is derived from an EMBL/GenBank/DDBJ whole genome shotgun (WGS) entry which is preliminary data.</text>
</comment>
<dbReference type="AlphaFoldDB" id="A0A8J3P1Q9"/>
<reference evidence="2 3" key="1">
    <citation type="submission" date="2021-01" db="EMBL/GenBank/DDBJ databases">
        <title>Whole genome shotgun sequence of Catellatospora citrea NBRC 14495.</title>
        <authorList>
            <person name="Komaki H."/>
            <person name="Tamura T."/>
        </authorList>
    </citation>
    <scope>NUCLEOTIDE SEQUENCE [LARGE SCALE GENOMIC DNA]</scope>
    <source>
        <strain evidence="2 3">NBRC 14495</strain>
    </source>
</reference>
<dbReference type="EMBL" id="BONH01000032">
    <property type="protein sequence ID" value="GIG00829.1"/>
    <property type="molecule type" value="Genomic_DNA"/>
</dbReference>
<evidence type="ECO:0000313" key="3">
    <source>
        <dbReference type="Proteomes" id="UP000659904"/>
    </source>
</evidence>
<evidence type="ECO:0000313" key="2">
    <source>
        <dbReference type="EMBL" id="GIG00829.1"/>
    </source>
</evidence>
<dbReference type="RefSeq" id="WP_120320556.1">
    <property type="nucleotide sequence ID" value="NZ_BONH01000032.1"/>
</dbReference>
<feature type="region of interest" description="Disordered" evidence="1">
    <location>
        <begin position="206"/>
        <end position="228"/>
    </location>
</feature>
<evidence type="ECO:0000256" key="1">
    <source>
        <dbReference type="SAM" id="MobiDB-lite"/>
    </source>
</evidence>
<keyword evidence="3" id="KW-1185">Reference proteome</keyword>
<organism evidence="2 3">
    <name type="scientific">Catellatospora citrea</name>
    <dbReference type="NCBI Taxonomy" id="53366"/>
    <lineage>
        <taxon>Bacteria</taxon>
        <taxon>Bacillati</taxon>
        <taxon>Actinomycetota</taxon>
        <taxon>Actinomycetes</taxon>
        <taxon>Micromonosporales</taxon>
        <taxon>Micromonosporaceae</taxon>
        <taxon>Catellatospora</taxon>
    </lineage>
</organism>
<dbReference type="Proteomes" id="UP000659904">
    <property type="component" value="Unassembled WGS sequence"/>
</dbReference>
<feature type="compositionally biased region" description="Polar residues" evidence="1">
    <location>
        <begin position="215"/>
        <end position="228"/>
    </location>
</feature>
<name>A0A8J3P1Q9_9ACTN</name>
<sequence length="228" mass="25748">MSDDDDEAFERIANGLADAVLMSWIGDGTLAIEGKSAEEVQKEFVLLARQKIAEGYTFPVTQDHRPRLLKNAARSEAEKDLTLAVLLKMTWVEHWVNGMIDYVTARQDLSNETASVLIRELRLRSKMTAAWEILDLPEIPAEHIAAVDELSKHRNHFVHYKWRGEGDDAVDLVLKALRRADAAIEYFQQLEEQVLYGGRSSELSIFRQPEPPGITSETALSQSLERSS</sequence>
<gene>
    <name evidence="2" type="ORF">Cci01nite_59220</name>
</gene>
<proteinExistence type="predicted"/>
<accession>A0A8J3P1Q9</accession>